<evidence type="ECO:0000256" key="2">
    <source>
        <dbReference type="ARBA" id="ARBA00023125"/>
    </source>
</evidence>
<dbReference type="InterPro" id="IPR018490">
    <property type="entry name" value="cNMP-bd_dom_sf"/>
</dbReference>
<dbReference type="Gene3D" id="2.60.120.10">
    <property type="entry name" value="Jelly Rolls"/>
    <property type="match status" value="1"/>
</dbReference>
<evidence type="ECO:0000313" key="6">
    <source>
        <dbReference type="EMBL" id="OIQ71399.1"/>
    </source>
</evidence>
<keyword evidence="3" id="KW-0804">Transcription</keyword>
<dbReference type="PROSITE" id="PS51063">
    <property type="entry name" value="HTH_CRP_2"/>
    <property type="match status" value="1"/>
</dbReference>
<evidence type="ECO:0000259" key="5">
    <source>
        <dbReference type="PROSITE" id="PS51063"/>
    </source>
</evidence>
<dbReference type="SMART" id="SM00419">
    <property type="entry name" value="HTH_CRP"/>
    <property type="match status" value="1"/>
</dbReference>
<name>A0A1J5PUI2_9ZZZZ</name>
<dbReference type="InterPro" id="IPR036390">
    <property type="entry name" value="WH_DNA-bd_sf"/>
</dbReference>
<keyword evidence="1" id="KW-0805">Transcription regulation</keyword>
<protein>
    <submittedName>
        <fullName evidence="6">cAMP receptor protein</fullName>
    </submittedName>
</protein>
<dbReference type="SUPFAM" id="SSF46785">
    <property type="entry name" value="Winged helix' DNA-binding domain"/>
    <property type="match status" value="1"/>
</dbReference>
<comment type="caution">
    <text evidence="6">The sequence shown here is derived from an EMBL/GenBank/DDBJ whole genome shotgun (WGS) entry which is preliminary data.</text>
</comment>
<dbReference type="CDD" id="cd00038">
    <property type="entry name" value="CAP_ED"/>
    <property type="match status" value="1"/>
</dbReference>
<dbReference type="GO" id="GO:0003677">
    <property type="term" value="F:DNA binding"/>
    <property type="evidence" value="ECO:0007669"/>
    <property type="project" value="UniProtKB-KW"/>
</dbReference>
<dbReference type="SUPFAM" id="SSF51206">
    <property type="entry name" value="cAMP-binding domain-like"/>
    <property type="match status" value="1"/>
</dbReference>
<reference evidence="6" key="1">
    <citation type="submission" date="2016-10" db="EMBL/GenBank/DDBJ databases">
        <title>Sequence of Gallionella enrichment culture.</title>
        <authorList>
            <person name="Poehlein A."/>
            <person name="Muehling M."/>
            <person name="Daniel R."/>
        </authorList>
    </citation>
    <scope>NUCLEOTIDE SEQUENCE</scope>
</reference>
<evidence type="ECO:0000256" key="1">
    <source>
        <dbReference type="ARBA" id="ARBA00023015"/>
    </source>
</evidence>
<feature type="domain" description="HTH crp-type" evidence="5">
    <location>
        <begin position="173"/>
        <end position="246"/>
    </location>
</feature>
<accession>A0A1J5PUI2</accession>
<dbReference type="InterPro" id="IPR014710">
    <property type="entry name" value="RmlC-like_jellyroll"/>
</dbReference>
<dbReference type="GO" id="GO:0005829">
    <property type="term" value="C:cytosol"/>
    <property type="evidence" value="ECO:0007669"/>
    <property type="project" value="TreeGrafter"/>
</dbReference>
<keyword evidence="2" id="KW-0238">DNA-binding</keyword>
<proteinExistence type="predicted"/>
<dbReference type="EMBL" id="MLJW01003745">
    <property type="protein sequence ID" value="OIQ71399.1"/>
    <property type="molecule type" value="Genomic_DNA"/>
</dbReference>
<dbReference type="InterPro" id="IPR000595">
    <property type="entry name" value="cNMP-bd_dom"/>
</dbReference>
<dbReference type="Pfam" id="PF13545">
    <property type="entry name" value="HTH_Crp_2"/>
    <property type="match status" value="1"/>
</dbReference>
<dbReference type="AlphaFoldDB" id="A0A1J5PUI2"/>
<dbReference type="InterPro" id="IPR050397">
    <property type="entry name" value="Env_Response_Regulators"/>
</dbReference>
<organism evidence="6">
    <name type="scientific">mine drainage metagenome</name>
    <dbReference type="NCBI Taxonomy" id="410659"/>
    <lineage>
        <taxon>unclassified sequences</taxon>
        <taxon>metagenomes</taxon>
        <taxon>ecological metagenomes</taxon>
    </lineage>
</organism>
<dbReference type="Gene3D" id="1.10.10.10">
    <property type="entry name" value="Winged helix-like DNA-binding domain superfamily/Winged helix DNA-binding domain"/>
    <property type="match status" value="1"/>
</dbReference>
<dbReference type="Pfam" id="PF00027">
    <property type="entry name" value="cNMP_binding"/>
    <property type="match status" value="1"/>
</dbReference>
<dbReference type="PANTHER" id="PTHR24567">
    <property type="entry name" value="CRP FAMILY TRANSCRIPTIONAL REGULATORY PROTEIN"/>
    <property type="match status" value="1"/>
</dbReference>
<dbReference type="PROSITE" id="PS50042">
    <property type="entry name" value="CNMP_BINDING_3"/>
    <property type="match status" value="1"/>
</dbReference>
<evidence type="ECO:0000259" key="4">
    <source>
        <dbReference type="PROSITE" id="PS50042"/>
    </source>
</evidence>
<dbReference type="InterPro" id="IPR036388">
    <property type="entry name" value="WH-like_DNA-bd_sf"/>
</dbReference>
<dbReference type="InterPro" id="IPR012318">
    <property type="entry name" value="HTH_CRP"/>
</dbReference>
<dbReference type="PANTHER" id="PTHR24567:SF74">
    <property type="entry name" value="HTH-TYPE TRANSCRIPTIONAL REGULATOR ARCR"/>
    <property type="match status" value="1"/>
</dbReference>
<gene>
    <name evidence="6" type="primary">crp_36</name>
    <name evidence="6" type="ORF">GALL_469830</name>
</gene>
<evidence type="ECO:0000256" key="3">
    <source>
        <dbReference type="ARBA" id="ARBA00023163"/>
    </source>
</evidence>
<sequence length="255" mass="27759">MVIEMTRGATLSAERPYCPMTTTWTLPKVEAIVRKALGLADGISHFVAAAAFEKGRIISVPKGNSISLRTDTEPSLYLLLSGSARISVNTAAGREFLVVFFEPGSMWGLRCCLDLQPNYGDVSADTDADVLVLTGANLRELMRSSVELNDAVVQFLCARVRTVSEGLIQFAVWSSRARLASRLLALVRSHGFESEIATVSRVAISQESLAAMIGTSRQRINKLLKDFEAEGMIRIEYNMIVVTDAAALQAVLDDD</sequence>
<feature type="domain" description="Cyclic nucleotide-binding" evidence="4">
    <location>
        <begin position="60"/>
        <end position="159"/>
    </location>
</feature>
<dbReference type="GO" id="GO:0003700">
    <property type="term" value="F:DNA-binding transcription factor activity"/>
    <property type="evidence" value="ECO:0007669"/>
    <property type="project" value="TreeGrafter"/>
</dbReference>
<keyword evidence="6" id="KW-0675">Receptor</keyword>